<dbReference type="InterPro" id="IPR020904">
    <property type="entry name" value="Sc_DH/Rdtase_CS"/>
</dbReference>
<keyword evidence="2" id="KW-0521">NADP</keyword>
<comment type="similarity">
    <text evidence="1 4">Belongs to the short-chain dehydrogenases/reductases (SDR) family.</text>
</comment>
<dbReference type="GO" id="GO:0019433">
    <property type="term" value="P:triglyceride catabolic process"/>
    <property type="evidence" value="ECO:0007669"/>
    <property type="project" value="TreeGrafter"/>
</dbReference>
<evidence type="ECO:0000256" key="3">
    <source>
        <dbReference type="ARBA" id="ARBA00023002"/>
    </source>
</evidence>
<dbReference type="GO" id="GO:0005811">
    <property type="term" value="C:lipid droplet"/>
    <property type="evidence" value="ECO:0007669"/>
    <property type="project" value="TreeGrafter"/>
</dbReference>
<dbReference type="CDD" id="cd05374">
    <property type="entry name" value="17beta-HSD-like_SDR_c"/>
    <property type="match status" value="1"/>
</dbReference>
<dbReference type="GO" id="GO:0005783">
    <property type="term" value="C:endoplasmic reticulum"/>
    <property type="evidence" value="ECO:0007669"/>
    <property type="project" value="TreeGrafter"/>
</dbReference>
<accession>A0AAD7ADP9</accession>
<dbReference type="Gene3D" id="3.40.50.720">
    <property type="entry name" value="NAD(P)-binding Rossmann-like Domain"/>
    <property type="match status" value="1"/>
</dbReference>
<dbReference type="PRINTS" id="PR00080">
    <property type="entry name" value="SDRFAMILY"/>
</dbReference>
<dbReference type="InterPro" id="IPR036291">
    <property type="entry name" value="NAD(P)-bd_dom_sf"/>
</dbReference>
<dbReference type="Proteomes" id="UP001218218">
    <property type="component" value="Unassembled WGS sequence"/>
</dbReference>
<evidence type="ECO:0000256" key="1">
    <source>
        <dbReference type="ARBA" id="ARBA00006484"/>
    </source>
</evidence>
<name>A0AAD7ADP9_9AGAR</name>
<sequence>MSASSKKTVLITGCTAGGIGAALAKEFHSRGFRVFAVSRKLETMKELPAIGIETLALDVTDIDAIRKTKEEISRRTDGKLDILVNNAPVGDAAVADLDMEVVRALYELNVFAPMCMVQEFLPLLIASGKGCVVNNGSVAGIMPIPFTAAYNSSKAALHSFGDTLRLELAPFNVRVVNLITGAVNTNILQPYIDNPAEFFPENSLYKSMEEERQAQIRNSSSTYVFRNYTPANPVPFTETAISAADFARTVVGAVTKSSPPRAVWAGANARDGWLIDTFLPRSTVDWVMANMFGMLKLAARVRSEKSKHT</sequence>
<keyword evidence="6" id="KW-1185">Reference proteome</keyword>
<dbReference type="GO" id="GO:0006654">
    <property type="term" value="P:phosphatidic acid biosynthetic process"/>
    <property type="evidence" value="ECO:0007669"/>
    <property type="project" value="TreeGrafter"/>
</dbReference>
<keyword evidence="3" id="KW-0560">Oxidoreductase</keyword>
<dbReference type="GO" id="GO:0004806">
    <property type="term" value="F:triacylglycerol lipase activity"/>
    <property type="evidence" value="ECO:0007669"/>
    <property type="project" value="TreeGrafter"/>
</dbReference>
<proteinExistence type="inferred from homology"/>
<dbReference type="InterPro" id="IPR002347">
    <property type="entry name" value="SDR_fam"/>
</dbReference>
<reference evidence="5" key="1">
    <citation type="submission" date="2023-03" db="EMBL/GenBank/DDBJ databases">
        <title>Massive genome expansion in bonnet fungi (Mycena s.s.) driven by repeated elements and novel gene families across ecological guilds.</title>
        <authorList>
            <consortium name="Lawrence Berkeley National Laboratory"/>
            <person name="Harder C.B."/>
            <person name="Miyauchi S."/>
            <person name="Viragh M."/>
            <person name="Kuo A."/>
            <person name="Thoen E."/>
            <person name="Andreopoulos B."/>
            <person name="Lu D."/>
            <person name="Skrede I."/>
            <person name="Drula E."/>
            <person name="Henrissat B."/>
            <person name="Morin E."/>
            <person name="Kohler A."/>
            <person name="Barry K."/>
            <person name="LaButti K."/>
            <person name="Morin E."/>
            <person name="Salamov A."/>
            <person name="Lipzen A."/>
            <person name="Mereny Z."/>
            <person name="Hegedus B."/>
            <person name="Baldrian P."/>
            <person name="Stursova M."/>
            <person name="Weitz H."/>
            <person name="Taylor A."/>
            <person name="Grigoriev I.V."/>
            <person name="Nagy L.G."/>
            <person name="Martin F."/>
            <person name="Kauserud H."/>
        </authorList>
    </citation>
    <scope>NUCLEOTIDE SEQUENCE</scope>
    <source>
        <strain evidence="5">CBHHK002</strain>
    </source>
</reference>
<dbReference type="PRINTS" id="PR00081">
    <property type="entry name" value="GDHRDH"/>
</dbReference>
<dbReference type="EMBL" id="JARIHO010000009">
    <property type="protein sequence ID" value="KAJ7355879.1"/>
    <property type="molecule type" value="Genomic_DNA"/>
</dbReference>
<evidence type="ECO:0000256" key="4">
    <source>
        <dbReference type="RuleBase" id="RU000363"/>
    </source>
</evidence>
<evidence type="ECO:0000256" key="2">
    <source>
        <dbReference type="ARBA" id="ARBA00022857"/>
    </source>
</evidence>
<comment type="caution">
    <text evidence="5">The sequence shown here is derived from an EMBL/GenBank/DDBJ whole genome shotgun (WGS) entry which is preliminary data.</text>
</comment>
<organism evidence="5 6">
    <name type="scientific">Mycena albidolilacea</name>
    <dbReference type="NCBI Taxonomy" id="1033008"/>
    <lineage>
        <taxon>Eukaryota</taxon>
        <taxon>Fungi</taxon>
        <taxon>Dikarya</taxon>
        <taxon>Basidiomycota</taxon>
        <taxon>Agaricomycotina</taxon>
        <taxon>Agaricomycetes</taxon>
        <taxon>Agaricomycetidae</taxon>
        <taxon>Agaricales</taxon>
        <taxon>Marasmiineae</taxon>
        <taxon>Mycenaceae</taxon>
        <taxon>Mycena</taxon>
    </lineage>
</organism>
<dbReference type="SUPFAM" id="SSF51735">
    <property type="entry name" value="NAD(P)-binding Rossmann-fold domains"/>
    <property type="match status" value="1"/>
</dbReference>
<dbReference type="PANTHER" id="PTHR44169">
    <property type="entry name" value="NADPH-DEPENDENT 1-ACYLDIHYDROXYACETONE PHOSPHATE REDUCTASE"/>
    <property type="match status" value="1"/>
</dbReference>
<gene>
    <name evidence="5" type="ORF">DFH08DRAFT_510419</name>
</gene>
<dbReference type="Pfam" id="PF00106">
    <property type="entry name" value="adh_short"/>
    <property type="match status" value="1"/>
</dbReference>
<evidence type="ECO:0000313" key="6">
    <source>
        <dbReference type="Proteomes" id="UP001218218"/>
    </source>
</evidence>
<dbReference type="AlphaFoldDB" id="A0AAD7ADP9"/>
<protein>
    <submittedName>
        <fullName evidence="5">NAD-P-binding protein</fullName>
    </submittedName>
</protein>
<evidence type="ECO:0000313" key="5">
    <source>
        <dbReference type="EMBL" id="KAJ7355879.1"/>
    </source>
</evidence>
<dbReference type="PROSITE" id="PS00061">
    <property type="entry name" value="ADH_SHORT"/>
    <property type="match status" value="1"/>
</dbReference>
<dbReference type="GO" id="GO:0000140">
    <property type="term" value="F:acylglycerone-phosphate reductase (NADP+) activity"/>
    <property type="evidence" value="ECO:0007669"/>
    <property type="project" value="TreeGrafter"/>
</dbReference>
<dbReference type="PANTHER" id="PTHR44169:SF6">
    <property type="entry name" value="NADPH-DEPENDENT 1-ACYLDIHYDROXYACETONE PHOSPHATE REDUCTASE"/>
    <property type="match status" value="1"/>
</dbReference>